<keyword evidence="3" id="KW-1185">Reference proteome</keyword>
<dbReference type="STRING" id="568899.SAMN05192534_101374"/>
<accession>A0A1G7Z2G4</accession>
<dbReference type="RefSeq" id="WP_091270640.1">
    <property type="nucleotide sequence ID" value="NZ_FNDK01000001.1"/>
</dbReference>
<sequence length="188" mass="22357">MEEQILYRHIFNLKETLSAYTQTYWMQYSSIDTWFFWMNVATIVIPLIVLYFYIDKKRLFEVCFFGYTAHVVWSNIDRMLSSYNLLVHPHSLTHVLLIPGGITVTTALFPVTFMLLYQHCTAHNKHFWLYAIAASIVFSYGFGGLSLLTDLLRMHKWMNLTYLLFIDVFVVFISYWATKGFLFFKYKT</sequence>
<name>A0A1G7Z2G4_9BACI</name>
<protein>
    <submittedName>
        <fullName evidence="2">Uncharacterized protein</fullName>
    </submittedName>
</protein>
<feature type="transmembrane region" description="Helical" evidence="1">
    <location>
        <begin position="160"/>
        <end position="178"/>
    </location>
</feature>
<evidence type="ECO:0000313" key="2">
    <source>
        <dbReference type="EMBL" id="SDH02883.1"/>
    </source>
</evidence>
<feature type="transmembrane region" description="Helical" evidence="1">
    <location>
        <begin position="34"/>
        <end position="54"/>
    </location>
</feature>
<feature type="transmembrane region" description="Helical" evidence="1">
    <location>
        <begin position="96"/>
        <end position="116"/>
    </location>
</feature>
<organism evidence="2 3">
    <name type="scientific">Alteribacillus persepolensis</name>
    <dbReference type="NCBI Taxonomy" id="568899"/>
    <lineage>
        <taxon>Bacteria</taxon>
        <taxon>Bacillati</taxon>
        <taxon>Bacillota</taxon>
        <taxon>Bacilli</taxon>
        <taxon>Bacillales</taxon>
        <taxon>Bacillaceae</taxon>
        <taxon>Alteribacillus</taxon>
    </lineage>
</organism>
<gene>
    <name evidence="2" type="ORF">SAMN05192534_101374</name>
</gene>
<dbReference type="Proteomes" id="UP000199163">
    <property type="component" value="Unassembled WGS sequence"/>
</dbReference>
<reference evidence="2 3" key="1">
    <citation type="submission" date="2016-10" db="EMBL/GenBank/DDBJ databases">
        <authorList>
            <person name="de Groot N.N."/>
        </authorList>
    </citation>
    <scope>NUCLEOTIDE SEQUENCE [LARGE SCALE GENOMIC DNA]</scope>
    <source>
        <strain evidence="2 3">DSM 21632</strain>
    </source>
</reference>
<keyword evidence="1" id="KW-1133">Transmembrane helix</keyword>
<feature type="transmembrane region" description="Helical" evidence="1">
    <location>
        <begin position="128"/>
        <end position="148"/>
    </location>
</feature>
<dbReference type="OrthoDB" id="2591789at2"/>
<dbReference type="EMBL" id="FNDK01000001">
    <property type="protein sequence ID" value="SDH02883.1"/>
    <property type="molecule type" value="Genomic_DNA"/>
</dbReference>
<evidence type="ECO:0000313" key="3">
    <source>
        <dbReference type="Proteomes" id="UP000199163"/>
    </source>
</evidence>
<proteinExistence type="predicted"/>
<dbReference type="AlphaFoldDB" id="A0A1G7Z2G4"/>
<keyword evidence="1" id="KW-0812">Transmembrane</keyword>
<keyword evidence="1" id="KW-0472">Membrane</keyword>
<evidence type="ECO:0000256" key="1">
    <source>
        <dbReference type="SAM" id="Phobius"/>
    </source>
</evidence>